<reference evidence="1 2" key="1">
    <citation type="submission" date="2018-04" db="EMBL/GenBank/DDBJ databases">
        <title>Draft Genome Sequence of Phosphate-Solubilizing Chryseobacterium sp. ISE14 that is a Biocontrol and Plant Growth-Promoting Rhizobacterium Isolated from Cucumber.</title>
        <authorList>
            <person name="Jeong J.-J."/>
            <person name="Sang M.K."/>
            <person name="Choi I.-G."/>
            <person name="Kim K.D."/>
        </authorList>
    </citation>
    <scope>NUCLEOTIDE SEQUENCE [LARGE SCALE GENOMIC DNA]</scope>
    <source>
        <strain evidence="1 2">ISE14</strain>
    </source>
</reference>
<sequence length="484" mass="55032">MKSTRIYIFLLIIGLSLISCSRVEDYQDDPNRPKSVDAGNILPGIEVNAFNTIKAEAALASRQLAYINGVNAQQYYNWQRGSFGAYDYIKQVDKMVAEANKKGGKEYIALARFFKAYYFISLSETFGDIPYSEAIKTDNFYPKYDDQKSIYKNVLNELALANTELSDLNTPIAGDLIYNGAIVKWRKLINSYRLRILMDLSKRTDDPDLNIKQTFADIVNNPIQNPIMETGEDSGVLPFYNQVNNRYPYFNSNDLKTAYYMEQSFVDKLKNTKDPRLFIMAEKKTSTVGTDPSDPFSYYDGLYGSGDLGENSTKASNGLASRINPRYFNDPINEPGVLMGYTELQFVLAEAIVRGWIGGNANAYYLKAINASMNFYKVNTTDINTYLAQSTINLEPGKEIEQIMDQKHIALFFNTGWRAFYEQRRTGFPKFNTDGKGSLNNGKIPKRWMYPSSEINNNNNNLTQAINKQYPGGDDINETMWLIK</sequence>
<dbReference type="PROSITE" id="PS51257">
    <property type="entry name" value="PROKAR_LIPOPROTEIN"/>
    <property type="match status" value="1"/>
</dbReference>
<dbReference type="InterPro" id="IPR041662">
    <property type="entry name" value="SusD-like_2"/>
</dbReference>
<evidence type="ECO:0000313" key="1">
    <source>
        <dbReference type="EMBL" id="PWN69444.1"/>
    </source>
</evidence>
<dbReference type="Pfam" id="PF12771">
    <property type="entry name" value="SusD-like_2"/>
    <property type="match status" value="1"/>
</dbReference>
<proteinExistence type="predicted"/>
<name>A0A316X7B8_9FLAO</name>
<dbReference type="InterPro" id="IPR011990">
    <property type="entry name" value="TPR-like_helical_dom_sf"/>
</dbReference>
<dbReference type="AlphaFoldDB" id="A0A316X7B8"/>
<keyword evidence="2" id="KW-1185">Reference proteome</keyword>
<gene>
    <name evidence="1" type="ORF">C1631_015450</name>
</gene>
<protein>
    <submittedName>
        <fullName evidence="1">SusD/RagB family nutrient-binding outer membrane lipoprotein</fullName>
    </submittedName>
</protein>
<dbReference type="SUPFAM" id="SSF48452">
    <property type="entry name" value="TPR-like"/>
    <property type="match status" value="1"/>
</dbReference>
<evidence type="ECO:0000313" key="2">
    <source>
        <dbReference type="Proteomes" id="UP000236594"/>
    </source>
</evidence>
<organism evidence="1 2">
    <name type="scientific">Chryseobacterium phosphatilyticum</name>
    <dbReference type="NCBI Taxonomy" id="475075"/>
    <lineage>
        <taxon>Bacteria</taxon>
        <taxon>Pseudomonadati</taxon>
        <taxon>Bacteroidota</taxon>
        <taxon>Flavobacteriia</taxon>
        <taxon>Flavobacteriales</taxon>
        <taxon>Weeksellaceae</taxon>
        <taxon>Chryseobacterium group</taxon>
        <taxon>Chryseobacterium</taxon>
    </lineage>
</organism>
<dbReference type="Gene3D" id="1.25.40.390">
    <property type="match status" value="1"/>
</dbReference>
<dbReference type="EMBL" id="PPED02000003">
    <property type="protein sequence ID" value="PWN69444.1"/>
    <property type="molecule type" value="Genomic_DNA"/>
</dbReference>
<dbReference type="OrthoDB" id="725917at2"/>
<comment type="caution">
    <text evidence="1">The sequence shown here is derived from an EMBL/GenBank/DDBJ whole genome shotgun (WGS) entry which is preliminary data.</text>
</comment>
<dbReference type="Proteomes" id="UP000236594">
    <property type="component" value="Unassembled WGS sequence"/>
</dbReference>
<keyword evidence="1" id="KW-0449">Lipoprotein</keyword>
<accession>A0A316X7B8</accession>
<dbReference type="RefSeq" id="WP_109713225.1">
    <property type="nucleotide sequence ID" value="NZ_PPED02000003.1"/>
</dbReference>